<dbReference type="GO" id="GO:0003677">
    <property type="term" value="F:DNA binding"/>
    <property type="evidence" value="ECO:0007669"/>
    <property type="project" value="UniProtKB-KW"/>
</dbReference>
<reference evidence="1 2" key="1">
    <citation type="submission" date="2019-08" db="EMBL/GenBank/DDBJ databases">
        <authorList>
            <person name="Peeters C."/>
        </authorList>
    </citation>
    <scope>NUCLEOTIDE SEQUENCE [LARGE SCALE GENOMIC DNA]</scope>
    <source>
        <strain evidence="1 2">LMG 31118</strain>
    </source>
</reference>
<proteinExistence type="predicted"/>
<keyword evidence="1" id="KW-0238">DNA-binding</keyword>
<name>A0A5E4ZET3_9BURK</name>
<evidence type="ECO:0000313" key="1">
    <source>
        <dbReference type="EMBL" id="VVE59809.1"/>
    </source>
</evidence>
<dbReference type="Proteomes" id="UP000414136">
    <property type="component" value="Unassembled WGS sequence"/>
</dbReference>
<dbReference type="Pfam" id="PF08822">
    <property type="entry name" value="DUF1804"/>
    <property type="match status" value="1"/>
</dbReference>
<dbReference type="AlphaFoldDB" id="A0A5E4ZET3"/>
<dbReference type="RefSeq" id="WP_150621901.1">
    <property type="nucleotide sequence ID" value="NZ_CABPSQ010000001.1"/>
</dbReference>
<organism evidence="1 2">
    <name type="scientific">Pandoraea captiosa</name>
    <dbReference type="NCBI Taxonomy" id="2508302"/>
    <lineage>
        <taxon>Bacteria</taxon>
        <taxon>Pseudomonadati</taxon>
        <taxon>Pseudomonadota</taxon>
        <taxon>Betaproteobacteria</taxon>
        <taxon>Burkholderiales</taxon>
        <taxon>Burkholderiaceae</taxon>
        <taxon>Pandoraea</taxon>
    </lineage>
</organism>
<accession>A0A5E4ZET3</accession>
<sequence length="166" mass="17922">MAHPKEIRDKVRRHYVFDRLSLEVAAVSAGVAYGTARRWKTDAAAAGDDWDKAQAAQLLAGNGIEEIARQALAGLVTQYKATMDELQVNTEVSAGDKVQMLASLADAYNKTISASKRILPETNELAVAMGVVQRLAAFIKENHPKHVAAFAEVLGPFGDELARAYG</sequence>
<dbReference type="EMBL" id="CABPSQ010000001">
    <property type="protein sequence ID" value="VVE59809.1"/>
    <property type="molecule type" value="Genomic_DNA"/>
</dbReference>
<dbReference type="OrthoDB" id="5676847at2"/>
<evidence type="ECO:0000313" key="2">
    <source>
        <dbReference type="Proteomes" id="UP000414136"/>
    </source>
</evidence>
<keyword evidence="2" id="KW-1185">Reference proteome</keyword>
<dbReference type="InterPro" id="IPR014926">
    <property type="entry name" value="Phage_D3112_Orf24"/>
</dbReference>
<protein>
    <submittedName>
        <fullName evidence="1">DNA-binding protein</fullName>
    </submittedName>
</protein>
<gene>
    <name evidence="1" type="ORF">PCA31118_00022</name>
</gene>